<evidence type="ECO:0000259" key="4">
    <source>
        <dbReference type="SMART" id="SM00099"/>
    </source>
</evidence>
<name>A0A1S8XBL5_OPIVI</name>
<keyword evidence="2" id="KW-0597">Phosphoprotein</keyword>
<accession>A0A1S8XBL5</accession>
<evidence type="ECO:0000256" key="1">
    <source>
        <dbReference type="ARBA" id="ARBA00007989"/>
    </source>
</evidence>
<dbReference type="InterPro" id="IPR036054">
    <property type="entry name" value="BTG-like_sf"/>
</dbReference>
<feature type="domain" description="Anti-proliferative protein" evidence="4">
    <location>
        <begin position="1"/>
        <end position="107"/>
    </location>
</feature>
<dbReference type="EMBL" id="KV891484">
    <property type="protein sequence ID" value="OON23823.1"/>
    <property type="molecule type" value="Genomic_DNA"/>
</dbReference>
<proteinExistence type="inferred from homology"/>
<reference evidence="5 6" key="1">
    <citation type="submission" date="2015-03" db="EMBL/GenBank/DDBJ databases">
        <title>Draft genome of the nematode, Opisthorchis viverrini.</title>
        <authorList>
            <person name="Mitreva M."/>
        </authorList>
    </citation>
    <scope>NUCLEOTIDE SEQUENCE [LARGE SCALE GENOMIC DNA]</scope>
    <source>
        <strain evidence="5">Khon Kaen</strain>
    </source>
</reference>
<dbReference type="GO" id="GO:0005634">
    <property type="term" value="C:nucleus"/>
    <property type="evidence" value="ECO:0007669"/>
    <property type="project" value="TreeGrafter"/>
</dbReference>
<dbReference type="PANTHER" id="PTHR17537">
    <property type="entry name" value="TRANSDUCER OF ERBB2 TOB"/>
    <property type="match status" value="1"/>
</dbReference>
<dbReference type="AlphaFoldDB" id="A0A1S8XBL5"/>
<evidence type="ECO:0000256" key="2">
    <source>
        <dbReference type="ARBA" id="ARBA00022553"/>
    </source>
</evidence>
<protein>
    <submittedName>
        <fullName evidence="5">BTG family protein</fullName>
    </submittedName>
</protein>
<feature type="compositionally biased region" description="Polar residues" evidence="3">
    <location>
        <begin position="756"/>
        <end position="776"/>
    </location>
</feature>
<dbReference type="Proteomes" id="UP000243686">
    <property type="component" value="Unassembled WGS sequence"/>
</dbReference>
<gene>
    <name evidence="5" type="ORF">X801_00267</name>
</gene>
<feature type="region of interest" description="Disordered" evidence="3">
    <location>
        <begin position="752"/>
        <end position="776"/>
    </location>
</feature>
<comment type="similarity">
    <text evidence="1">Belongs to the BTG family.</text>
</comment>
<dbReference type="GO" id="GO:0005737">
    <property type="term" value="C:cytoplasm"/>
    <property type="evidence" value="ECO:0007669"/>
    <property type="project" value="TreeGrafter"/>
</dbReference>
<organism evidence="5 6">
    <name type="scientific">Opisthorchis viverrini</name>
    <name type="common">Southeast Asian liver fluke</name>
    <dbReference type="NCBI Taxonomy" id="6198"/>
    <lineage>
        <taxon>Eukaryota</taxon>
        <taxon>Metazoa</taxon>
        <taxon>Spiralia</taxon>
        <taxon>Lophotrochozoa</taxon>
        <taxon>Platyhelminthes</taxon>
        <taxon>Trematoda</taxon>
        <taxon>Digenea</taxon>
        <taxon>Opisthorchiida</taxon>
        <taxon>Opisthorchiata</taxon>
        <taxon>Opisthorchiidae</taxon>
        <taxon>Opisthorchis</taxon>
    </lineage>
</organism>
<evidence type="ECO:0000313" key="5">
    <source>
        <dbReference type="EMBL" id="OON23823.1"/>
    </source>
</evidence>
<dbReference type="Gene3D" id="3.90.640.90">
    <property type="entry name" value="Anti-proliferative protein, N-terminal domain"/>
    <property type="match status" value="1"/>
</dbReference>
<evidence type="ECO:0000313" key="6">
    <source>
        <dbReference type="Proteomes" id="UP000243686"/>
    </source>
</evidence>
<dbReference type="InterPro" id="IPR002087">
    <property type="entry name" value="Anti_prolifrtn"/>
</dbReference>
<dbReference type="SMART" id="SM00099">
    <property type="entry name" value="btg1"/>
    <property type="match status" value="1"/>
</dbReference>
<dbReference type="SUPFAM" id="SSF160696">
    <property type="entry name" value="BTG domain-like"/>
    <property type="match status" value="1"/>
</dbReference>
<dbReference type="GO" id="GO:0003714">
    <property type="term" value="F:transcription corepressor activity"/>
    <property type="evidence" value="ECO:0007669"/>
    <property type="project" value="TreeGrafter"/>
</dbReference>
<dbReference type="PANTHER" id="PTHR17537:SF5">
    <property type="entry name" value="TRANSDUCER OF ERBB2, ISOFORM A"/>
    <property type="match status" value="1"/>
</dbReference>
<keyword evidence="6" id="KW-1185">Reference proteome</keyword>
<dbReference type="InterPro" id="IPR015676">
    <property type="entry name" value="Tob1/2"/>
</dbReference>
<dbReference type="Pfam" id="PF07742">
    <property type="entry name" value="BTG"/>
    <property type="match status" value="1"/>
</dbReference>
<evidence type="ECO:0000256" key="3">
    <source>
        <dbReference type="SAM" id="MobiDB-lite"/>
    </source>
</evidence>
<sequence>MHVEVSIAVNYILSHLYTKLPRRRVDSFGEELEKYLHAKFQHHWFPNDPARDSAFRCINSVGPQVDLLLPEAAAVSGLDWSEIQACLPEGLVLSIDPGHVTCQYQQPSYGQPELNRFHSTPFWSPTSISLSSSGCSSASSSISSTNLTPTSGQVTHQVLYSLQDNWFTSNGNHWSDGITTNNSVSKQLKQETEHGDHLATAAALSVLVDSEDNVGSNIGQEPTTVAGMEGMKSQNIWIHDPTHLDTYDSATGFQMRGTTFKTTDSTKVDLSNGMEVKSSACTTPWGIPETETESTLLSLLHAELSGISDSPSQTTVLCDKLQITHRSASNPAQTEQANFTNLRELIPLSTTTSCIGPANQALQPKLEHTVVPPYNQVPHGFTSVFPQTFTTTAVSPFVQKSTSTPSFTAATFAQTKFGSTKLKSNSKRTPSRILSPTTVQPKFASMNCNGGLTRESVVSAVLGGNHRLVQGTNADLSAFRQFMPLPLDMNTTQIKQSNTNDPLFPSDGTNLKTVDNGPLNVVTTTAFDTNSSINFGIQVQNGNSLPQAGNLDEFFSGPLEESSGETVTEKPSLIENGQHPSLSSAAVWPISTMRLYRELNAVHADSFHNGTDWIQPTFPTSADCEKTPFNLSGRSLKGDDHLGLQDDAFLSARMVNLLLDEDSSHLGTGQEQPKQNHLFGKNLCFDTQPQPLKNGDQQSTKKALDDIKPFTSNLDQVHNEEKPALIYVPLDYYLTTRIFCRDTRPRSCSEMRLLNRPTSQPNNTPADHLSDQPTLL</sequence>